<dbReference type="SMR" id="C4R3I2"/>
<dbReference type="KEGG" id="ppa:PAS_chr3_0086"/>
<dbReference type="PANTHER" id="PTHR42760">
    <property type="entry name" value="SHORT-CHAIN DEHYDROGENASES/REDUCTASES FAMILY MEMBER"/>
    <property type="match status" value="1"/>
</dbReference>
<dbReference type="InterPro" id="IPR002347">
    <property type="entry name" value="SDR_fam"/>
</dbReference>
<dbReference type="STRING" id="644223.C4R3I2"/>
<dbReference type="Gene3D" id="3.40.50.720">
    <property type="entry name" value="NAD(P)-binding Rossmann-like Domain"/>
    <property type="match status" value="1"/>
</dbReference>
<accession>C4R3I2</accession>
<evidence type="ECO:0000313" key="5">
    <source>
        <dbReference type="Proteomes" id="UP000000314"/>
    </source>
</evidence>
<name>C4R3I2_KOMPG</name>
<dbReference type="HOGENOM" id="CLU_010194_1_1_1"/>
<evidence type="ECO:0000256" key="1">
    <source>
        <dbReference type="ARBA" id="ARBA00006484"/>
    </source>
</evidence>
<comment type="similarity">
    <text evidence="1">Belongs to the short-chain dehydrogenases/reductases (SDR) family.</text>
</comment>
<dbReference type="AlphaFoldDB" id="C4R3I2"/>
<dbReference type="PRINTS" id="PR00081">
    <property type="entry name" value="GDHRDH"/>
</dbReference>
<dbReference type="InterPro" id="IPR036291">
    <property type="entry name" value="NAD(P)-bd_dom_sf"/>
</dbReference>
<dbReference type="Pfam" id="PF13561">
    <property type="entry name" value="adh_short_C2"/>
    <property type="match status" value="1"/>
</dbReference>
<gene>
    <name evidence="4" type="ordered locus">PAS_chr3_0086</name>
</gene>
<dbReference type="RefSeq" id="XP_002492297.1">
    <property type="nucleotide sequence ID" value="XM_002492252.1"/>
</dbReference>
<sequence length="264" mass="28344">MSADLFSLNGKVALITGGTSGLGQGIVRGLYEAGAELILIHRPSTDPTAFIEEVRMSNADGASIHTIELDLVDADLAKLEETVTSPAVEKSSTGKIDILINNAAIAIKSEFTSFTEKDYAAIQKVNVDFPFRLTQLVTKHFIKNQIKGRIIFTASLYSFEVTYPNQSVYATTKGAINSLMKALSVELAPKGITVNSLVPGFVKSNMTADSYGNEKKSNEIVSRIPIGRWGEADDFKGPTVFLCSEAAAYLTGVSLPVDGGWLSK</sequence>
<keyword evidence="5" id="KW-1185">Reference proteome</keyword>
<reference evidence="4 5" key="1">
    <citation type="journal article" date="2009" name="Nat. Biotechnol.">
        <title>Genome sequence of the recombinant protein production host Pichia pastoris.</title>
        <authorList>
            <person name="De Schutter K."/>
            <person name="Lin Y.C."/>
            <person name="Tiels P."/>
            <person name="Van Hecke A."/>
            <person name="Glinka S."/>
            <person name="Weber-Lehmann J."/>
            <person name="Rouze P."/>
            <person name="Van de Peer Y."/>
            <person name="Callewaert N."/>
        </authorList>
    </citation>
    <scope>NUCLEOTIDE SEQUENCE [LARGE SCALE GENOMIC DNA]</scope>
    <source>
        <strain evidence="5">GS115 / ATCC 20864</strain>
    </source>
</reference>
<dbReference type="OrthoDB" id="294295at2759"/>
<proteinExistence type="inferred from homology"/>
<dbReference type="OMA" id="FCDPLTM"/>
<dbReference type="InParanoid" id="C4R3I2"/>
<dbReference type="GeneID" id="8199370"/>
<keyword evidence="2" id="KW-0521">NADP</keyword>
<dbReference type="GO" id="GO:0016616">
    <property type="term" value="F:oxidoreductase activity, acting on the CH-OH group of donors, NAD or NADP as acceptor"/>
    <property type="evidence" value="ECO:0007669"/>
    <property type="project" value="TreeGrafter"/>
</dbReference>
<dbReference type="PROSITE" id="PS00061">
    <property type="entry name" value="ADH_SHORT"/>
    <property type="match status" value="1"/>
</dbReference>
<dbReference type="EMBL" id="FN392321">
    <property type="protein sequence ID" value="CAY70017.1"/>
    <property type="molecule type" value="Genomic_DNA"/>
</dbReference>
<dbReference type="SUPFAM" id="SSF51735">
    <property type="entry name" value="NAD(P)-binding Rossmann-fold domains"/>
    <property type="match status" value="1"/>
</dbReference>
<organism evidence="4 5">
    <name type="scientific">Komagataella phaffii (strain GS115 / ATCC 20864)</name>
    <name type="common">Yeast</name>
    <name type="synonym">Pichia pastoris</name>
    <dbReference type="NCBI Taxonomy" id="644223"/>
    <lineage>
        <taxon>Eukaryota</taxon>
        <taxon>Fungi</taxon>
        <taxon>Dikarya</taxon>
        <taxon>Ascomycota</taxon>
        <taxon>Saccharomycotina</taxon>
        <taxon>Pichiomycetes</taxon>
        <taxon>Pichiales</taxon>
        <taxon>Pichiaceae</taxon>
        <taxon>Komagataella</taxon>
    </lineage>
</organism>
<dbReference type="InterPro" id="IPR020904">
    <property type="entry name" value="Sc_DH/Rdtase_CS"/>
</dbReference>
<dbReference type="PRINTS" id="PR00080">
    <property type="entry name" value="SDRFAMILY"/>
</dbReference>
<evidence type="ECO:0000256" key="2">
    <source>
        <dbReference type="ARBA" id="ARBA00022857"/>
    </source>
</evidence>
<dbReference type="Proteomes" id="UP000000314">
    <property type="component" value="Chromosome 3"/>
</dbReference>
<dbReference type="eggNOG" id="KOG0725">
    <property type="taxonomic scope" value="Eukaryota"/>
</dbReference>
<evidence type="ECO:0000313" key="4">
    <source>
        <dbReference type="EMBL" id="CAY70017.1"/>
    </source>
</evidence>
<dbReference type="FunFam" id="3.40.50.720:FF:000084">
    <property type="entry name" value="Short-chain dehydrogenase reductase"/>
    <property type="match status" value="1"/>
</dbReference>
<dbReference type="PANTHER" id="PTHR42760:SF5">
    <property type="entry name" value="2-DEHYDRO-3-DEOXY-D-GLUCONATE 5-DEHYDROGENASE"/>
    <property type="match status" value="1"/>
</dbReference>
<protein>
    <submittedName>
        <fullName evidence="4">Peroxisomal 2,4-dienoyl-CoA reductase, auxiliary enzyme of fatty acid beta-oxidation</fullName>
    </submittedName>
</protein>
<evidence type="ECO:0000256" key="3">
    <source>
        <dbReference type="ARBA" id="ARBA00023002"/>
    </source>
</evidence>
<keyword evidence="3" id="KW-0560">Oxidoreductase</keyword>